<dbReference type="EMBL" id="PQXO01000095">
    <property type="protein sequence ID" value="TGO89755.1"/>
    <property type="molecule type" value="Genomic_DNA"/>
</dbReference>
<name>A0A4Z1KYU9_9HELO</name>
<proteinExistence type="predicted"/>
<feature type="compositionally biased region" description="Polar residues" evidence="1">
    <location>
        <begin position="122"/>
        <end position="142"/>
    </location>
</feature>
<protein>
    <submittedName>
        <fullName evidence="2">Uncharacterized protein</fullName>
    </submittedName>
</protein>
<sequence length="275" mass="31332">MPLLDRLRNSLKDRIKRRPQGLHECNFFEDGKHSTQGVQERIPTSCENSRLFEKHTFGYLSPCRYGTLDNVNDDVDDDVDSKESCFTDFSSENSIVRFVSNVFAPGCGTALSPRLQSRSHHIQQQTTLSDQRMSDSQQNNDNVHLDKDSHNLAEDLEVFGSPLKRVKAGSSHPSSGWGMQDQIDSQMREDVERLIPSSRSGSLQSENILGTKKSTRACHTDDKNLERMMIPKRLYLPSENPHRRVGVYDGVFFNHVSNILTFEEDIWDSSIREIG</sequence>
<evidence type="ECO:0000256" key="1">
    <source>
        <dbReference type="SAM" id="MobiDB-lite"/>
    </source>
</evidence>
<dbReference type="OrthoDB" id="3540603at2759"/>
<keyword evidence="3" id="KW-1185">Reference proteome</keyword>
<accession>A0A4Z1KYU9</accession>
<evidence type="ECO:0000313" key="3">
    <source>
        <dbReference type="Proteomes" id="UP000297280"/>
    </source>
</evidence>
<comment type="caution">
    <text evidence="2">The sequence shown here is derived from an EMBL/GenBank/DDBJ whole genome shotgun (WGS) entry which is preliminary data.</text>
</comment>
<reference evidence="2 3" key="1">
    <citation type="submission" date="2017-12" db="EMBL/GenBank/DDBJ databases">
        <title>Comparative genomics of Botrytis spp.</title>
        <authorList>
            <person name="Valero-Jimenez C.A."/>
            <person name="Tapia P."/>
            <person name="Veloso J."/>
            <person name="Silva-Moreno E."/>
            <person name="Staats M."/>
            <person name="Valdes J.H."/>
            <person name="Van Kan J.A.L."/>
        </authorList>
    </citation>
    <scope>NUCLEOTIDE SEQUENCE [LARGE SCALE GENOMIC DNA]</scope>
    <source>
        <strain evidence="2 3">MUCL3349</strain>
    </source>
</reference>
<dbReference type="AlphaFoldDB" id="A0A4Z1KYU9"/>
<gene>
    <name evidence="2" type="ORF">BPOR_0095g00160</name>
</gene>
<evidence type="ECO:0000313" key="2">
    <source>
        <dbReference type="EMBL" id="TGO89755.1"/>
    </source>
</evidence>
<dbReference type="Proteomes" id="UP000297280">
    <property type="component" value="Unassembled WGS sequence"/>
</dbReference>
<feature type="region of interest" description="Disordered" evidence="1">
    <location>
        <begin position="113"/>
        <end position="142"/>
    </location>
</feature>
<organism evidence="2 3">
    <name type="scientific">Botrytis porri</name>
    <dbReference type="NCBI Taxonomy" id="87229"/>
    <lineage>
        <taxon>Eukaryota</taxon>
        <taxon>Fungi</taxon>
        <taxon>Dikarya</taxon>
        <taxon>Ascomycota</taxon>
        <taxon>Pezizomycotina</taxon>
        <taxon>Leotiomycetes</taxon>
        <taxon>Helotiales</taxon>
        <taxon>Sclerotiniaceae</taxon>
        <taxon>Botrytis</taxon>
    </lineage>
</organism>